<dbReference type="GO" id="GO:0005634">
    <property type="term" value="C:nucleus"/>
    <property type="evidence" value="ECO:0007669"/>
    <property type="project" value="TreeGrafter"/>
</dbReference>
<evidence type="ECO:0000256" key="1">
    <source>
        <dbReference type="ARBA" id="ARBA00022723"/>
    </source>
</evidence>
<name>A0A8J5HAN7_ZINOF</name>
<accession>A0A8J5HAN7</accession>
<dbReference type="GO" id="GO:0006606">
    <property type="term" value="P:protein import into nucleus"/>
    <property type="evidence" value="ECO:0007669"/>
    <property type="project" value="TreeGrafter"/>
</dbReference>
<keyword evidence="2" id="KW-0863">Zinc-finger</keyword>
<evidence type="ECO:0000256" key="3">
    <source>
        <dbReference type="ARBA" id="ARBA00022833"/>
    </source>
</evidence>
<gene>
    <name evidence="6" type="ORF">ZIOFF_020078</name>
</gene>
<evidence type="ECO:0000259" key="5">
    <source>
        <dbReference type="Pfam" id="PF14768"/>
    </source>
</evidence>
<dbReference type="EMBL" id="JACMSC010000005">
    <property type="protein sequence ID" value="KAG6522922.1"/>
    <property type="molecule type" value="Genomic_DNA"/>
</dbReference>
<dbReference type="Pfam" id="PF14768">
    <property type="entry name" value="RPA_interact_C"/>
    <property type="match status" value="1"/>
</dbReference>
<evidence type="ECO:0000313" key="7">
    <source>
        <dbReference type="Proteomes" id="UP000734854"/>
    </source>
</evidence>
<feature type="domain" description="RPA-interacting protein C-terminal" evidence="5">
    <location>
        <begin position="167"/>
        <end position="249"/>
    </location>
</feature>
<reference evidence="6 7" key="1">
    <citation type="submission" date="2020-08" db="EMBL/GenBank/DDBJ databases">
        <title>Plant Genome Project.</title>
        <authorList>
            <person name="Zhang R.-G."/>
        </authorList>
    </citation>
    <scope>NUCLEOTIDE SEQUENCE [LARGE SCALE GENOMIC DNA]</scope>
    <source>
        <tissue evidence="6">Rhizome</tissue>
    </source>
</reference>
<dbReference type="PANTHER" id="PTHR31742">
    <property type="entry name" value="RPA-INTERACTING PROTEIN RPAIN"/>
    <property type="match status" value="1"/>
</dbReference>
<comment type="caution">
    <text evidence="6">The sequence shown here is derived from an EMBL/GenBank/DDBJ whole genome shotgun (WGS) entry which is preliminary data.</text>
</comment>
<evidence type="ECO:0000256" key="2">
    <source>
        <dbReference type="ARBA" id="ARBA00022771"/>
    </source>
</evidence>
<organism evidence="6 7">
    <name type="scientific">Zingiber officinale</name>
    <name type="common">Ginger</name>
    <name type="synonym">Amomum zingiber</name>
    <dbReference type="NCBI Taxonomy" id="94328"/>
    <lineage>
        <taxon>Eukaryota</taxon>
        <taxon>Viridiplantae</taxon>
        <taxon>Streptophyta</taxon>
        <taxon>Embryophyta</taxon>
        <taxon>Tracheophyta</taxon>
        <taxon>Spermatophyta</taxon>
        <taxon>Magnoliopsida</taxon>
        <taxon>Liliopsida</taxon>
        <taxon>Zingiberales</taxon>
        <taxon>Zingiberaceae</taxon>
        <taxon>Zingiber</taxon>
    </lineage>
</organism>
<dbReference type="InterPro" id="IPR028155">
    <property type="entry name" value="RPA_interact_central"/>
</dbReference>
<sequence length="251" mass="29541">MDGGRRRRAAIKSLHPDWKEKSETAKSTVALENEVKCTTISWGKAFPIIEFPSFCWQNIMESTLRDIVSHELQKIKQSSSHENQRNLTSYNNDFVWEFDGLNEEISTEIESEDLMLEMQKLLYEDLREEYIRRELEFFEEEDKYLAEAVLDHMNLSDDQISENSKVWCPICKKGELRENYQLVYCTHCSLRLDPGNDKINLDFLKVRLGEVHLEHLNRGCRAAPKFLMHNMFNLNALFIQCEACDTFEIVM</sequence>
<protein>
    <recommendedName>
        <fullName evidence="8">RPA-interacting protein</fullName>
    </recommendedName>
</protein>
<keyword evidence="1" id="KW-0479">Metal-binding</keyword>
<dbReference type="Pfam" id="PF14767">
    <property type="entry name" value="RPA_interact_M"/>
    <property type="match status" value="1"/>
</dbReference>
<keyword evidence="3" id="KW-0862">Zinc</keyword>
<dbReference type="PANTHER" id="PTHR31742:SF1">
    <property type="entry name" value="RPA-INTERACTING PROTEIN"/>
    <property type="match status" value="1"/>
</dbReference>
<evidence type="ECO:0000259" key="4">
    <source>
        <dbReference type="Pfam" id="PF14767"/>
    </source>
</evidence>
<dbReference type="Proteomes" id="UP000734854">
    <property type="component" value="Unassembled WGS sequence"/>
</dbReference>
<dbReference type="InterPro" id="IPR028159">
    <property type="entry name" value="RPA_interact_C_dom"/>
</dbReference>
<keyword evidence="7" id="KW-1185">Reference proteome</keyword>
<evidence type="ECO:0008006" key="8">
    <source>
        <dbReference type="Google" id="ProtNLM"/>
    </source>
</evidence>
<proteinExistence type="predicted"/>
<dbReference type="InterPro" id="IPR028156">
    <property type="entry name" value="RIP"/>
</dbReference>
<dbReference type="AlphaFoldDB" id="A0A8J5HAN7"/>
<dbReference type="GO" id="GO:0008270">
    <property type="term" value="F:zinc ion binding"/>
    <property type="evidence" value="ECO:0007669"/>
    <property type="project" value="UniProtKB-KW"/>
</dbReference>
<evidence type="ECO:0000313" key="6">
    <source>
        <dbReference type="EMBL" id="KAG6522922.1"/>
    </source>
</evidence>
<feature type="domain" description="RPA-interacting protein central" evidence="4">
    <location>
        <begin position="62"/>
        <end position="149"/>
    </location>
</feature>